<dbReference type="SUPFAM" id="SSF49879">
    <property type="entry name" value="SMAD/FHA domain"/>
    <property type="match status" value="1"/>
</dbReference>
<dbReference type="CDD" id="cd00060">
    <property type="entry name" value="FHA"/>
    <property type="match status" value="1"/>
</dbReference>
<dbReference type="KEGG" id="bgm:CAL15_03970"/>
<dbReference type="OrthoDB" id="273564at2"/>
<dbReference type="AlphaFoldDB" id="A0A1W6Z8N5"/>
<feature type="region of interest" description="Disordered" evidence="1">
    <location>
        <begin position="192"/>
        <end position="386"/>
    </location>
</feature>
<dbReference type="Proteomes" id="UP000194161">
    <property type="component" value="Chromosome"/>
</dbReference>
<gene>
    <name evidence="2" type="ORF">CAL15_03970</name>
</gene>
<name>A0A1W6Z8N5_9BORD</name>
<evidence type="ECO:0000256" key="1">
    <source>
        <dbReference type="SAM" id="MobiDB-lite"/>
    </source>
</evidence>
<feature type="compositionally biased region" description="Basic and acidic residues" evidence="1">
    <location>
        <begin position="344"/>
        <end position="386"/>
    </location>
</feature>
<evidence type="ECO:0000313" key="3">
    <source>
        <dbReference type="Proteomes" id="UP000194161"/>
    </source>
</evidence>
<proteinExistence type="predicted"/>
<evidence type="ECO:0000313" key="2">
    <source>
        <dbReference type="EMBL" id="ARP93612.1"/>
    </source>
</evidence>
<protein>
    <recommendedName>
        <fullName evidence="4">FHA domain-containing protein</fullName>
    </recommendedName>
</protein>
<organism evidence="2 3">
    <name type="scientific">Bordetella genomosp. 13</name>
    <dbReference type="NCBI Taxonomy" id="463040"/>
    <lineage>
        <taxon>Bacteria</taxon>
        <taxon>Pseudomonadati</taxon>
        <taxon>Pseudomonadota</taxon>
        <taxon>Betaproteobacteria</taxon>
        <taxon>Burkholderiales</taxon>
        <taxon>Alcaligenaceae</taxon>
        <taxon>Bordetella</taxon>
    </lineage>
</organism>
<feature type="compositionally biased region" description="Basic and acidic residues" evidence="1">
    <location>
        <begin position="303"/>
        <end position="316"/>
    </location>
</feature>
<sequence>MTLTLIQRNTQGSAAPRRAEFRAPGGTLGRGAENHLVLPEEPGRLCRVQAALRIDPYACRLRNLSSMSVVSINDVPLAAGQELAVAPGDTVRIGSYVLGVEVGREAAAAQAAPTSATVAPAAAAPMAMAAAAPAVAPASAAQQPPPAAAAPQPQPAYQQPRQATPSAQDDTLDARPFDSLAPLAASPFAETDPLLATPSSAPAEGEPPPPPPEDVFSGLFGPGTLPVGTVSDVSAHPFEMDSAQSRNAADPLSHLPRGDASVSRPQRDPLSMFDAPHGGQDVFADSTPTTLPPRDPLAPMRADPVRDTLQRPRDAEGSMPARDNAHVSGSFLRPATARGASAGNDRESIDRNRGERAQDDRGHGDRVHGDRLHGDRLHDRRNNTDR</sequence>
<dbReference type="STRING" id="463040.CAL15_03970"/>
<dbReference type="InterPro" id="IPR008984">
    <property type="entry name" value="SMAD_FHA_dom_sf"/>
</dbReference>
<evidence type="ECO:0008006" key="4">
    <source>
        <dbReference type="Google" id="ProtNLM"/>
    </source>
</evidence>
<feature type="compositionally biased region" description="Polar residues" evidence="1">
    <location>
        <begin position="1"/>
        <end position="13"/>
    </location>
</feature>
<feature type="region of interest" description="Disordered" evidence="1">
    <location>
        <begin position="1"/>
        <end position="27"/>
    </location>
</feature>
<dbReference type="Gene3D" id="2.60.200.20">
    <property type="match status" value="1"/>
</dbReference>
<dbReference type="RefSeq" id="WP_086077393.1">
    <property type="nucleotide sequence ID" value="NZ_CP021111.1"/>
</dbReference>
<accession>A0A1W6Z8N5</accession>
<feature type="compositionally biased region" description="Pro residues" evidence="1">
    <location>
        <begin position="143"/>
        <end position="154"/>
    </location>
</feature>
<dbReference type="EMBL" id="CP021111">
    <property type="protein sequence ID" value="ARP93612.1"/>
    <property type="molecule type" value="Genomic_DNA"/>
</dbReference>
<keyword evidence="3" id="KW-1185">Reference proteome</keyword>
<feature type="region of interest" description="Disordered" evidence="1">
    <location>
        <begin position="139"/>
        <end position="174"/>
    </location>
</feature>
<feature type="compositionally biased region" description="Low complexity" evidence="1">
    <location>
        <begin position="155"/>
        <end position="165"/>
    </location>
</feature>
<reference evidence="2 3" key="1">
    <citation type="submission" date="2017-05" db="EMBL/GenBank/DDBJ databases">
        <title>Complete and WGS of Bordetella genogroups.</title>
        <authorList>
            <person name="Spilker T."/>
            <person name="LiPuma J."/>
        </authorList>
    </citation>
    <scope>NUCLEOTIDE SEQUENCE [LARGE SCALE GENOMIC DNA]</scope>
    <source>
        <strain evidence="2 3">AU7206</strain>
    </source>
</reference>